<dbReference type="PANTHER" id="PTHR32241:SF12">
    <property type="entry name" value="OS03G0784100 PROTEIN"/>
    <property type="match status" value="1"/>
</dbReference>
<protein>
    <submittedName>
        <fullName evidence="5">Uncharacterized protein</fullName>
    </submittedName>
</protein>
<evidence type="ECO:0000256" key="3">
    <source>
        <dbReference type="ARBA" id="ARBA00022963"/>
    </source>
</evidence>
<dbReference type="PANTHER" id="PTHR32241">
    <property type="entry name" value="PATATIN-LIKE PROTEIN 6"/>
    <property type="match status" value="1"/>
</dbReference>
<dbReference type="AlphaFoldDB" id="A0A8K0HYZ0"/>
<evidence type="ECO:0000256" key="4">
    <source>
        <dbReference type="SAM" id="MobiDB-lite"/>
    </source>
</evidence>
<evidence type="ECO:0000313" key="6">
    <source>
        <dbReference type="Proteomes" id="UP000797356"/>
    </source>
</evidence>
<keyword evidence="2" id="KW-0378">Hydrolase</keyword>
<keyword evidence="3" id="KW-0442">Lipid degradation</keyword>
<dbReference type="SUPFAM" id="SSF52151">
    <property type="entry name" value="FabD/lysophospholipase-like"/>
    <property type="match status" value="1"/>
</dbReference>
<feature type="region of interest" description="Disordered" evidence="4">
    <location>
        <begin position="172"/>
        <end position="198"/>
    </location>
</feature>
<name>A0A8K0HYZ0_COCNU</name>
<dbReference type="GO" id="GO:0016787">
    <property type="term" value="F:hydrolase activity"/>
    <property type="evidence" value="ECO:0007669"/>
    <property type="project" value="UniProtKB-KW"/>
</dbReference>
<evidence type="ECO:0000256" key="1">
    <source>
        <dbReference type="ARBA" id="ARBA00010240"/>
    </source>
</evidence>
<keyword evidence="3" id="KW-0443">Lipid metabolism</keyword>
<keyword evidence="6" id="KW-1185">Reference proteome</keyword>
<comment type="caution">
    <text evidence="5">The sequence shown here is derived from an EMBL/GenBank/DDBJ whole genome shotgun (WGS) entry which is preliminary data.</text>
</comment>
<organism evidence="5 6">
    <name type="scientific">Cocos nucifera</name>
    <name type="common">Coconut palm</name>
    <dbReference type="NCBI Taxonomy" id="13894"/>
    <lineage>
        <taxon>Eukaryota</taxon>
        <taxon>Viridiplantae</taxon>
        <taxon>Streptophyta</taxon>
        <taxon>Embryophyta</taxon>
        <taxon>Tracheophyta</taxon>
        <taxon>Spermatophyta</taxon>
        <taxon>Magnoliopsida</taxon>
        <taxon>Liliopsida</taxon>
        <taxon>Arecaceae</taxon>
        <taxon>Arecoideae</taxon>
        <taxon>Cocoseae</taxon>
        <taxon>Attaleinae</taxon>
        <taxon>Cocos</taxon>
    </lineage>
</organism>
<accession>A0A8K0HYZ0</accession>
<reference evidence="5" key="2">
    <citation type="submission" date="2019-07" db="EMBL/GenBank/DDBJ databases">
        <authorList>
            <person name="Yang Y."/>
            <person name="Bocs S."/>
            <person name="Baudouin L."/>
        </authorList>
    </citation>
    <scope>NUCLEOTIDE SEQUENCE</scope>
    <source>
        <tissue evidence="5">Spear leaf of Hainan Tall coconut</tissue>
    </source>
</reference>
<gene>
    <name evidence="5" type="ORF">COCNU_02G008340</name>
</gene>
<dbReference type="InterPro" id="IPR016035">
    <property type="entry name" value="Acyl_Trfase/lysoPLipase"/>
</dbReference>
<dbReference type="GO" id="GO:0016042">
    <property type="term" value="P:lipid catabolic process"/>
    <property type="evidence" value="ECO:0007669"/>
    <property type="project" value="UniProtKB-KW"/>
</dbReference>
<sequence length="198" mass="21585">MNPIYSSTAGRVCILSIDGGGSASDGLLAYLGAFLCKLSGNPTFRIVDFFNLAVRSSASGVLVAMLFIRASNGHPLFFANEAYCLLLENHPRFATSDEQGFLRRIFQQSGGGNEVFFRWIFGDVTLRDTMKSVLVLCYDLVSGAQVLSLDGWWAAGPPPPAPLWLLQASHQVEAPEDGKSRGKAGKAEEKINRKKREI</sequence>
<evidence type="ECO:0000313" key="5">
    <source>
        <dbReference type="EMBL" id="KAG1330866.1"/>
    </source>
</evidence>
<dbReference type="Gene3D" id="3.40.1090.10">
    <property type="entry name" value="Cytosolic phospholipase A2 catalytic domain"/>
    <property type="match status" value="1"/>
</dbReference>
<comment type="similarity">
    <text evidence="1">Belongs to the patatin family.</text>
</comment>
<evidence type="ECO:0000256" key="2">
    <source>
        <dbReference type="ARBA" id="ARBA00022801"/>
    </source>
</evidence>
<reference evidence="5" key="1">
    <citation type="journal article" date="2017" name="Gigascience">
        <title>The genome draft of coconut (Cocos nucifera).</title>
        <authorList>
            <person name="Xiao Y."/>
            <person name="Xu P."/>
            <person name="Fan H."/>
            <person name="Baudouin L."/>
            <person name="Xia W."/>
            <person name="Bocs S."/>
            <person name="Xu J."/>
            <person name="Li Q."/>
            <person name="Guo A."/>
            <person name="Zhou L."/>
            <person name="Li J."/>
            <person name="Wu Y."/>
            <person name="Ma Z."/>
            <person name="Armero A."/>
            <person name="Issali A.E."/>
            <person name="Liu N."/>
            <person name="Peng M."/>
            <person name="Yang Y."/>
        </authorList>
    </citation>
    <scope>NUCLEOTIDE SEQUENCE</scope>
    <source>
        <tissue evidence="5">Spear leaf of Hainan Tall coconut</tissue>
    </source>
</reference>
<proteinExistence type="inferred from homology"/>
<dbReference type="EMBL" id="CM017873">
    <property type="protein sequence ID" value="KAG1330866.1"/>
    <property type="molecule type" value="Genomic_DNA"/>
</dbReference>
<dbReference type="Proteomes" id="UP000797356">
    <property type="component" value="Chromosome 2"/>
</dbReference>
<feature type="compositionally biased region" description="Basic and acidic residues" evidence="4">
    <location>
        <begin position="176"/>
        <end position="198"/>
    </location>
</feature>